<evidence type="ECO:0000313" key="2">
    <source>
        <dbReference type="RefSeq" id="XP_075097942.1"/>
    </source>
</evidence>
<dbReference type="RefSeq" id="XP_075097942.1">
    <property type="nucleotide sequence ID" value="XM_075241841.1"/>
</dbReference>
<reference evidence="2" key="2">
    <citation type="submission" date="2025-08" db="UniProtKB">
        <authorList>
            <consortium name="RefSeq"/>
        </authorList>
    </citation>
    <scope>IDENTIFICATION</scope>
    <source>
        <tissue evidence="2">Leaf</tissue>
    </source>
</reference>
<name>A0AC58TL49_TOBAC</name>
<protein>
    <submittedName>
        <fullName evidence="2">Secreted RxLR effector protein 161-like</fullName>
    </submittedName>
</protein>
<organism evidence="1 2">
    <name type="scientific">Nicotiana tabacum</name>
    <name type="common">Common tobacco</name>
    <dbReference type="NCBI Taxonomy" id="4097"/>
    <lineage>
        <taxon>Eukaryota</taxon>
        <taxon>Viridiplantae</taxon>
        <taxon>Streptophyta</taxon>
        <taxon>Embryophyta</taxon>
        <taxon>Tracheophyta</taxon>
        <taxon>Spermatophyta</taxon>
        <taxon>Magnoliopsida</taxon>
        <taxon>eudicotyledons</taxon>
        <taxon>Gunneridae</taxon>
        <taxon>Pentapetalae</taxon>
        <taxon>asterids</taxon>
        <taxon>lamiids</taxon>
        <taxon>Solanales</taxon>
        <taxon>Solanaceae</taxon>
        <taxon>Nicotianoideae</taxon>
        <taxon>Nicotianeae</taxon>
        <taxon>Nicotiana</taxon>
    </lineage>
</organism>
<accession>A0AC58TL49</accession>
<evidence type="ECO:0000313" key="1">
    <source>
        <dbReference type="Proteomes" id="UP000790787"/>
    </source>
</evidence>
<keyword evidence="1" id="KW-1185">Reference proteome</keyword>
<sequence length="212" mass="24072">MDETKYHGMIGSLLYLTASGLDIMFSVCKCAMFQSAPKESHLTAIKRITHYLIGTVSYRLWYPRSNNFKLESFSDADLAGDKEDRKSTSGICQLLGKALIFWNSKKQGLVALSTTEAEYNAIGQCCAQLLWMSHQLSDYELSFKLIQIFCDNYSDICLLKNHVHHSRAKHIDINHHFIRDHVIKGDIELSFVSTIDLLADIFSLCLRIDSAL</sequence>
<proteinExistence type="predicted"/>
<reference evidence="1" key="1">
    <citation type="journal article" date="2014" name="Nat. Commun.">
        <title>The tobacco genome sequence and its comparison with those of tomato and potato.</title>
        <authorList>
            <person name="Sierro N."/>
            <person name="Battey J.N."/>
            <person name="Ouadi S."/>
            <person name="Bakaher N."/>
            <person name="Bovet L."/>
            <person name="Willig A."/>
            <person name="Goepfert S."/>
            <person name="Peitsch M.C."/>
            <person name="Ivanov N.V."/>
        </authorList>
    </citation>
    <scope>NUCLEOTIDE SEQUENCE [LARGE SCALE GENOMIC DNA]</scope>
</reference>
<dbReference type="Proteomes" id="UP000790787">
    <property type="component" value="Chromosome 21"/>
</dbReference>
<gene>
    <name evidence="2" type="primary">LOC142175259</name>
</gene>